<organism evidence="8">
    <name type="scientific">Arcella intermedia</name>
    <dbReference type="NCBI Taxonomy" id="1963864"/>
    <lineage>
        <taxon>Eukaryota</taxon>
        <taxon>Amoebozoa</taxon>
        <taxon>Tubulinea</taxon>
        <taxon>Elardia</taxon>
        <taxon>Arcellinida</taxon>
        <taxon>Sphaerothecina</taxon>
        <taxon>Arcellidae</taxon>
        <taxon>Arcella</taxon>
    </lineage>
</organism>
<dbReference type="Pfam" id="PF22666">
    <property type="entry name" value="Glyco_hydro_2_N2"/>
    <property type="match status" value="1"/>
</dbReference>
<dbReference type="GO" id="GO:0004567">
    <property type="term" value="F:beta-mannosidase activity"/>
    <property type="evidence" value="ECO:0007669"/>
    <property type="project" value="UniProtKB-EC"/>
</dbReference>
<evidence type="ECO:0000256" key="1">
    <source>
        <dbReference type="ARBA" id="ARBA00000829"/>
    </source>
</evidence>
<evidence type="ECO:0000256" key="5">
    <source>
        <dbReference type="ARBA" id="ARBA00023295"/>
    </source>
</evidence>
<evidence type="ECO:0000259" key="6">
    <source>
        <dbReference type="Pfam" id="PF17753"/>
    </source>
</evidence>
<proteinExistence type="predicted"/>
<dbReference type="GO" id="GO:0006516">
    <property type="term" value="P:glycoprotein catabolic process"/>
    <property type="evidence" value="ECO:0007669"/>
    <property type="project" value="TreeGrafter"/>
</dbReference>
<evidence type="ECO:0000256" key="2">
    <source>
        <dbReference type="ARBA" id="ARBA00012754"/>
    </source>
</evidence>
<dbReference type="PANTHER" id="PTHR43730:SF1">
    <property type="entry name" value="BETA-MANNOSIDASE"/>
    <property type="match status" value="1"/>
</dbReference>
<dbReference type="FunFam" id="3.20.20.80:FF:000050">
    <property type="entry name" value="Beta-mannosidase B"/>
    <property type="match status" value="1"/>
</dbReference>
<reference evidence="8" key="1">
    <citation type="journal article" date="2020" name="J. Eukaryot. Microbiol.">
        <title>De novo Sequencing, Assembly and Annotation of the Transcriptome for the Free-Living Testate Amoeba Arcella intermedia.</title>
        <authorList>
            <person name="Ribeiro G.M."/>
            <person name="Porfirio-Sousa A.L."/>
            <person name="Maurer-Alcala X.X."/>
            <person name="Katz L.A."/>
            <person name="Lahr D.J.G."/>
        </authorList>
    </citation>
    <scope>NUCLEOTIDE SEQUENCE</scope>
</reference>
<sequence>MQEKGIVSNPYLYNEELQQRWIAERDWRWSTLFNIKKEHLDNYRHFAVVAEGIDTVANITVNSKLIGKTKNQHVQHVFEIPTSLLTLGDNQISIQITSPLNYCQKKADKDPYDVPCMIYMNGGKHWNQIRKRGCSFGWDWGPCFPTMGIFKNIYLSCYLFRVSEWVVRSSVSVDLERGSVELEVRFEGDLVPSEGNIQISHEGVVIYNENVNVSLKHFKKAILVEKPKLWFPLHYGTPNVYLLKFKVENFEQTKQFGFRKVELVREKDQAPKYGKIGESFYFKINNVPIFSKGANWIPPDCFSNRVKWESVKGLLDSVKKANMNTIRIWGGGDYESEEFFNYCDQNGIMVWQDLMFACSFYPTSPSFLKNVSVEISQKIHQLISHPSLLVICGNNENEEALYKDWFKSDEKKSLGKAPLISDYQKLFIDTIYPIVAREASLNGEQLVPFWPSSPSNGIDKWMNPALTESGDSHCWGIWHGSQGFQEYLKIHPRFCSEFGFQSFPSPATLREVFQSPESWNLSSLDLEFRQRSPKKGNLFIIEHLLREFFYPKTFEQLLYVSQVLQALSIKTAIEHWRRLKPYCMGVIYWQLNDIWPGTSWSSIEYNGHWKVLHYFVKNAFQPVLVSLAEDDKKLSLHVTSDVGAMDIKIEISLWDIRLNERISDWKVDLHNFTGNAIVWENLIPALLGNHPTNTSLLAVQCWHHFNGEMISTTNYHIFNKYKELQLPTPNISFKTSTEGQETLLEVLSDHFSFFTWITTDLPGHFSDNAFLLFPNKPKTITFTPSQQPLPQQPKFHITNLKSTY</sequence>
<feature type="domain" description="Beta-mannosidase-like galactose-binding" evidence="7">
    <location>
        <begin position="3"/>
        <end position="151"/>
    </location>
</feature>
<comment type="catalytic activity">
    <reaction evidence="1">
        <text>Hydrolysis of terminal, non-reducing beta-D-mannose residues in beta-D-mannosides.</text>
        <dbReference type="EC" id="3.2.1.25"/>
    </reaction>
</comment>
<evidence type="ECO:0000256" key="4">
    <source>
        <dbReference type="ARBA" id="ARBA00023180"/>
    </source>
</evidence>
<dbReference type="InterPro" id="IPR050887">
    <property type="entry name" value="Beta-mannosidase_GH2"/>
</dbReference>
<dbReference type="InterPro" id="IPR036156">
    <property type="entry name" value="Beta-gal/glucu_dom_sf"/>
</dbReference>
<dbReference type="Gene3D" id="2.60.120.260">
    <property type="entry name" value="Galactose-binding domain-like"/>
    <property type="match status" value="1"/>
</dbReference>
<feature type="domain" description="Beta-mannosidase Ig-fold" evidence="6">
    <location>
        <begin position="726"/>
        <end position="800"/>
    </location>
</feature>
<protein>
    <recommendedName>
        <fullName evidence="2">beta-mannosidase</fullName>
        <ecNumber evidence="2">3.2.1.25</ecNumber>
    </recommendedName>
</protein>
<dbReference type="InterPro" id="IPR017853">
    <property type="entry name" value="GH"/>
</dbReference>
<dbReference type="SUPFAM" id="SSF51445">
    <property type="entry name" value="(Trans)glycosidases"/>
    <property type="match status" value="1"/>
</dbReference>
<dbReference type="Gene3D" id="3.20.20.80">
    <property type="entry name" value="Glycosidases"/>
    <property type="match status" value="1"/>
</dbReference>
<dbReference type="InterPro" id="IPR041625">
    <property type="entry name" value="Beta-mannosidase_Ig"/>
</dbReference>
<keyword evidence="4" id="KW-0325">Glycoprotein</keyword>
<keyword evidence="3" id="KW-0378">Hydrolase</keyword>
<dbReference type="Gene3D" id="2.60.40.10">
    <property type="entry name" value="Immunoglobulins"/>
    <property type="match status" value="2"/>
</dbReference>
<dbReference type="Pfam" id="PF17753">
    <property type="entry name" value="Ig_mannosidase"/>
    <property type="match status" value="1"/>
</dbReference>
<evidence type="ECO:0000313" key="8">
    <source>
        <dbReference type="EMBL" id="NDV29612.1"/>
    </source>
</evidence>
<dbReference type="AlphaFoldDB" id="A0A6B2KY47"/>
<dbReference type="EC" id="3.2.1.25" evidence="2"/>
<keyword evidence="5" id="KW-0326">Glycosidase</keyword>
<dbReference type="EMBL" id="GIBP01000643">
    <property type="protein sequence ID" value="NDV29612.1"/>
    <property type="molecule type" value="Transcribed_RNA"/>
</dbReference>
<dbReference type="SUPFAM" id="SSF49785">
    <property type="entry name" value="Galactose-binding domain-like"/>
    <property type="match status" value="1"/>
</dbReference>
<accession>A0A6B2KY47</accession>
<dbReference type="GO" id="GO:0005975">
    <property type="term" value="P:carbohydrate metabolic process"/>
    <property type="evidence" value="ECO:0007669"/>
    <property type="project" value="InterPro"/>
</dbReference>
<evidence type="ECO:0000256" key="3">
    <source>
        <dbReference type="ARBA" id="ARBA00022801"/>
    </source>
</evidence>
<dbReference type="PANTHER" id="PTHR43730">
    <property type="entry name" value="BETA-MANNOSIDASE"/>
    <property type="match status" value="1"/>
</dbReference>
<dbReference type="InterPro" id="IPR013783">
    <property type="entry name" value="Ig-like_fold"/>
</dbReference>
<evidence type="ECO:0000259" key="7">
    <source>
        <dbReference type="Pfam" id="PF22666"/>
    </source>
</evidence>
<dbReference type="InterPro" id="IPR008979">
    <property type="entry name" value="Galactose-bd-like_sf"/>
</dbReference>
<dbReference type="InterPro" id="IPR054593">
    <property type="entry name" value="Beta-mannosidase-like_N2"/>
</dbReference>
<name>A0A6B2KY47_9EUKA</name>
<dbReference type="SUPFAM" id="SSF49303">
    <property type="entry name" value="beta-Galactosidase/glucuronidase domain"/>
    <property type="match status" value="2"/>
</dbReference>